<dbReference type="Gene3D" id="1.10.10.10">
    <property type="entry name" value="Winged helix-like DNA-binding domain superfamily/Winged helix DNA-binding domain"/>
    <property type="match status" value="1"/>
</dbReference>
<keyword evidence="2" id="KW-1185">Reference proteome</keyword>
<comment type="caution">
    <text evidence="1">The sequence shown here is derived from an EMBL/GenBank/DDBJ whole genome shotgun (WGS) entry which is preliminary data.</text>
</comment>
<dbReference type="RefSeq" id="WP_307555673.1">
    <property type="nucleotide sequence ID" value="NZ_JAUSQU010000001.1"/>
</dbReference>
<name>A0ABT9Q6F3_9ACTN</name>
<dbReference type="InterPro" id="IPR036390">
    <property type="entry name" value="WH_DNA-bd_sf"/>
</dbReference>
<gene>
    <name evidence="1" type="ORF">J2853_001152</name>
</gene>
<dbReference type="Proteomes" id="UP001225356">
    <property type="component" value="Unassembled WGS sequence"/>
</dbReference>
<sequence length="80" mass="8580">MSTGAEGKLFDDLEELGYLRRVSGPADCRAKLIVFTDRGGEALVVGYAAIDEVERRLAALLGKGGLADLHVTLSRVITDF</sequence>
<reference evidence="1 2" key="1">
    <citation type="submission" date="2023-07" db="EMBL/GenBank/DDBJ databases">
        <title>Sequencing the genomes of 1000 actinobacteria strains.</title>
        <authorList>
            <person name="Klenk H.-P."/>
        </authorList>
    </citation>
    <scope>NUCLEOTIDE SEQUENCE [LARGE SCALE GENOMIC DNA]</scope>
    <source>
        <strain evidence="1 2">DSM 46740</strain>
    </source>
</reference>
<dbReference type="InterPro" id="IPR036388">
    <property type="entry name" value="WH-like_DNA-bd_sf"/>
</dbReference>
<protein>
    <submittedName>
        <fullName evidence="1">DNA-binding MarR family transcriptional regulator</fullName>
    </submittedName>
</protein>
<accession>A0ABT9Q6F3</accession>
<dbReference type="EMBL" id="JAUSQU010000001">
    <property type="protein sequence ID" value="MDP9841941.1"/>
    <property type="molecule type" value="Genomic_DNA"/>
</dbReference>
<dbReference type="GO" id="GO:0003677">
    <property type="term" value="F:DNA binding"/>
    <property type="evidence" value="ECO:0007669"/>
    <property type="project" value="UniProtKB-KW"/>
</dbReference>
<organism evidence="1 2">
    <name type="scientific">Streptosporangium lutulentum</name>
    <dbReference type="NCBI Taxonomy" id="1461250"/>
    <lineage>
        <taxon>Bacteria</taxon>
        <taxon>Bacillati</taxon>
        <taxon>Actinomycetota</taxon>
        <taxon>Actinomycetes</taxon>
        <taxon>Streptosporangiales</taxon>
        <taxon>Streptosporangiaceae</taxon>
        <taxon>Streptosporangium</taxon>
    </lineage>
</organism>
<proteinExistence type="predicted"/>
<dbReference type="SUPFAM" id="SSF46785">
    <property type="entry name" value="Winged helix' DNA-binding domain"/>
    <property type="match status" value="1"/>
</dbReference>
<evidence type="ECO:0000313" key="2">
    <source>
        <dbReference type="Proteomes" id="UP001225356"/>
    </source>
</evidence>
<keyword evidence="1" id="KW-0238">DNA-binding</keyword>
<evidence type="ECO:0000313" key="1">
    <source>
        <dbReference type="EMBL" id="MDP9841941.1"/>
    </source>
</evidence>